<dbReference type="Gene3D" id="3.30.505.10">
    <property type="entry name" value="SH2 domain"/>
    <property type="match status" value="1"/>
</dbReference>
<reference evidence="6" key="3">
    <citation type="submission" date="2025-08" db="UniProtKB">
        <authorList>
            <consortium name="Ensembl"/>
        </authorList>
    </citation>
    <scope>IDENTIFICATION</scope>
    <source>
        <strain evidence="6">Brown Norway</strain>
    </source>
</reference>
<dbReference type="eggNOG" id="ENOG502QPX3">
    <property type="taxonomic scope" value="Eukaryota"/>
</dbReference>
<dbReference type="Gene3D" id="1.10.840.10">
    <property type="entry name" value="Ras guanine-nucleotide exchange factors catalytic domain"/>
    <property type="match status" value="1"/>
</dbReference>
<dbReference type="SUPFAM" id="SSF55550">
    <property type="entry name" value="SH2 domain"/>
    <property type="match status" value="1"/>
</dbReference>
<dbReference type="OMA" id="MVHNSRM"/>
<reference evidence="9" key="1">
    <citation type="journal article" date="2012" name="Nat. Commun.">
        <title>Quantitative maps of protein phosphorylation sites across 14 different rat organs and tissues.</title>
        <authorList>
            <person name="Lundby A."/>
            <person name="Secher A."/>
            <person name="Lage K."/>
            <person name="Nordsborg N.B."/>
            <person name="Dmytriyev A."/>
            <person name="Lundby C."/>
            <person name="Olsen J.V."/>
        </authorList>
    </citation>
    <scope>IDENTIFICATION BY MASS SPECTROMETRY [LARGE SCALE ANALYSIS]</scope>
</reference>
<organism evidence="6 7">
    <name type="scientific">Rattus norvegicus</name>
    <name type="common">Rat</name>
    <dbReference type="NCBI Taxonomy" id="10116"/>
    <lineage>
        <taxon>Eukaryota</taxon>
        <taxon>Metazoa</taxon>
        <taxon>Chordata</taxon>
        <taxon>Craniata</taxon>
        <taxon>Vertebrata</taxon>
        <taxon>Euteleostomi</taxon>
        <taxon>Mammalia</taxon>
        <taxon>Eutheria</taxon>
        <taxon>Euarchontoglires</taxon>
        <taxon>Glires</taxon>
        <taxon>Rodentia</taxon>
        <taxon>Myomorpha</taxon>
        <taxon>Muroidea</taxon>
        <taxon>Muridae</taxon>
        <taxon>Murinae</taxon>
        <taxon>Rattus</taxon>
    </lineage>
</organism>
<reference evidence="6" key="4">
    <citation type="submission" date="2025-09" db="UniProtKB">
        <authorList>
            <consortium name="Ensembl"/>
        </authorList>
    </citation>
    <scope>IDENTIFICATION</scope>
    <source>
        <strain evidence="6">Brown Norway</strain>
    </source>
</reference>
<dbReference type="GO" id="GO:0001784">
    <property type="term" value="F:phosphotyrosine residue binding"/>
    <property type="evidence" value="ECO:0007669"/>
    <property type="project" value="InterPro"/>
</dbReference>
<keyword evidence="1" id="KW-0344">Guanine-nucleotide releasing factor</keyword>
<dbReference type="CTD" id="10044"/>
<feature type="compositionally biased region" description="Basic and acidic residues" evidence="3">
    <location>
        <begin position="118"/>
        <end position="127"/>
    </location>
</feature>
<dbReference type="CDD" id="cd10337">
    <property type="entry name" value="SH2_BCAR3"/>
    <property type="match status" value="1"/>
</dbReference>
<feature type="compositionally biased region" description="Low complexity" evidence="3">
    <location>
        <begin position="289"/>
        <end position="304"/>
    </location>
</feature>
<dbReference type="GO" id="GO:0007264">
    <property type="term" value="P:small GTPase-mediated signal transduction"/>
    <property type="evidence" value="ECO:0007669"/>
    <property type="project" value="InterPro"/>
</dbReference>
<dbReference type="RGD" id="1307287">
    <property type="gene designation" value="Sh2d3c"/>
</dbReference>
<evidence type="ECO:0007829" key="9">
    <source>
        <dbReference type="PubMed" id="22673903"/>
    </source>
</evidence>
<dbReference type="SMR" id="A0A0G2JYH7"/>
<dbReference type="InterPro" id="IPR023578">
    <property type="entry name" value="Ras_GEF_dom_sf"/>
</dbReference>
<dbReference type="PANTHER" id="PTHR14247:SF6">
    <property type="entry name" value="SH2 DOMAIN-CONTAINING PROTEIN 3C"/>
    <property type="match status" value="1"/>
</dbReference>
<feature type="region of interest" description="Disordered" evidence="3">
    <location>
        <begin position="356"/>
        <end position="375"/>
    </location>
</feature>
<dbReference type="AGR" id="RGD:1307287"/>
<name>A0A0G2JYH7_RAT</name>
<protein>
    <submittedName>
        <fullName evidence="6">SH2 domain containing 3C</fullName>
    </submittedName>
</protein>
<dbReference type="GO" id="GO:0005085">
    <property type="term" value="F:guanyl-nucleotide exchange factor activity"/>
    <property type="evidence" value="ECO:0007669"/>
    <property type="project" value="UniProtKB-KW"/>
</dbReference>
<dbReference type="InterPro" id="IPR051853">
    <property type="entry name" value="SH2-Ras-GEF_adapter"/>
</dbReference>
<evidence type="ECO:0000313" key="7">
    <source>
        <dbReference type="Proteomes" id="UP000002494"/>
    </source>
</evidence>
<feature type="domain" description="SH2" evidence="4">
    <location>
        <begin position="158"/>
        <end position="271"/>
    </location>
</feature>
<dbReference type="Ensembl" id="ENSRNOT00000087762.3">
    <property type="protein sequence ID" value="ENSRNOP00000070659.2"/>
    <property type="gene ID" value="ENSRNOG00000054560.3"/>
</dbReference>
<dbReference type="InterPro" id="IPR036860">
    <property type="entry name" value="SH2_dom_sf"/>
</dbReference>
<evidence type="ECO:0000256" key="1">
    <source>
        <dbReference type="PROSITE-ProRule" id="PRU00168"/>
    </source>
</evidence>
<dbReference type="Proteomes" id="UP000002494">
    <property type="component" value="Chromosome 3"/>
</dbReference>
<feature type="region of interest" description="Disordered" evidence="3">
    <location>
        <begin position="383"/>
        <end position="489"/>
    </location>
</feature>
<proteinExistence type="evidence at protein level"/>
<evidence type="ECO:0000256" key="3">
    <source>
        <dbReference type="SAM" id="MobiDB-lite"/>
    </source>
</evidence>
<dbReference type="InterPro" id="IPR044102">
    <property type="entry name" value="SH2_SHEP1/BCAR3/NSP1"/>
</dbReference>
<dbReference type="STRING" id="10116.ENSRNOP00000070659"/>
<evidence type="ECO:0000256" key="2">
    <source>
        <dbReference type="PROSITE-ProRule" id="PRU00191"/>
    </source>
</evidence>
<evidence type="ECO:0000259" key="5">
    <source>
        <dbReference type="PROSITE" id="PS50009"/>
    </source>
</evidence>
<feature type="compositionally biased region" description="Basic and acidic residues" evidence="3">
    <location>
        <begin position="464"/>
        <end position="479"/>
    </location>
</feature>
<feature type="compositionally biased region" description="Low complexity" evidence="3">
    <location>
        <begin position="21"/>
        <end position="44"/>
    </location>
</feature>
<dbReference type="SUPFAM" id="SSF48366">
    <property type="entry name" value="Ras GEF"/>
    <property type="match status" value="1"/>
</dbReference>
<keyword evidence="7" id="KW-1185">Reference proteome</keyword>
<dbReference type="ExpressionAtlas" id="A0A0G2JYH7">
    <property type="expression patterns" value="baseline and differential"/>
</dbReference>
<feature type="compositionally biased region" description="Low complexity" evidence="3">
    <location>
        <begin position="357"/>
        <end position="372"/>
    </location>
</feature>
<dbReference type="PANTHER" id="PTHR14247">
    <property type="entry name" value="BREAST CANCER ANTI-ESTROGEN RESISTANCE PROTEIN 3 HOMOLOG-LIKE PROTEIN"/>
    <property type="match status" value="1"/>
</dbReference>
<dbReference type="SMART" id="SM00147">
    <property type="entry name" value="RasGEF"/>
    <property type="match status" value="1"/>
</dbReference>
<dbReference type="PROSITE" id="PS50001">
    <property type="entry name" value="SH2"/>
    <property type="match status" value="1"/>
</dbReference>
<dbReference type="OrthoDB" id="2412973at2759"/>
<feature type="compositionally biased region" description="Low complexity" evidence="3">
    <location>
        <begin position="383"/>
        <end position="392"/>
    </location>
</feature>
<feature type="region of interest" description="Disordered" evidence="3">
    <location>
        <begin position="21"/>
        <end position="82"/>
    </location>
</feature>
<dbReference type="GeneTree" id="ENSGT00940000154130"/>
<dbReference type="SMART" id="SM00252">
    <property type="entry name" value="SH2"/>
    <property type="match status" value="1"/>
</dbReference>
<feature type="region of interest" description="Disordered" evidence="3">
    <location>
        <begin position="289"/>
        <end position="341"/>
    </location>
</feature>
<dbReference type="InterPro" id="IPR000980">
    <property type="entry name" value="SH2"/>
</dbReference>
<dbReference type="Pfam" id="PF00017">
    <property type="entry name" value="SH2"/>
    <property type="match status" value="1"/>
</dbReference>
<feature type="domain" description="Ras-GEF" evidence="5">
    <location>
        <begin position="536"/>
        <end position="804"/>
    </location>
</feature>
<feature type="compositionally biased region" description="Low complexity" evidence="3">
    <location>
        <begin position="430"/>
        <end position="441"/>
    </location>
</feature>
<dbReference type="Bgee" id="ENSRNOG00000054560">
    <property type="expression patterns" value="Expressed in spleen and 18 other cell types or tissues"/>
</dbReference>
<evidence type="ECO:0000259" key="4">
    <source>
        <dbReference type="PROSITE" id="PS50001"/>
    </source>
</evidence>
<dbReference type="KEGG" id="rno:362111"/>
<feature type="region of interest" description="Disordered" evidence="3">
    <location>
        <begin position="98"/>
        <end position="137"/>
    </location>
</feature>
<evidence type="ECO:0000313" key="8">
    <source>
        <dbReference type="RGD" id="1307287"/>
    </source>
</evidence>
<evidence type="ECO:0000313" key="6">
    <source>
        <dbReference type="Ensembl" id="ENSRNOP00000070659.2"/>
    </source>
</evidence>
<sequence>MTEMPKKTGKKFKFFKFKGLGSLSNLPRSFSLRRSSASPSIRSCPEPDTFEATQDDLVTLPKSPPAYARSSDMYSHMGTMPRPNIKKAQKQKAVQKAQEVSRESHLVSRGLPEPPDFEAAKEAEKGTETPLEDTTPSAVEVDPMRKLAGLTVDTAEKQIPGDAYPERAAAELEAAGDYVKVSETLVQRNGDFLIRDSLTSLGDYVLTCRWHNQTLHFKINKVVVEAGESYTHIRYLFEQESFDHVPALVRYHVGSRKAVSEQSGAIIYCPVNRTFPLRYLEASYGLSQGSSKAASPASPSGPKGSHMKRRSVTMTDGLTSDKVTRGDGCPNSTSLPHPRDSIRNCALSMDQIPDLHSPLSPISESPSSPAYSTVTRVHAASAAPCTAQPASPVARRSSEPQLCPGGAPKPPGESDRGPHASPSHTLCKASPSPSLSSYSDPDSGHYCQLQPPVRCSREPTAGETPRKARSSAERQKELSENGVPEGEWGKTFTAPVAEATSSFNLATFQSQLIPKENRPLEVGLLRKVKELLSEVDARTLARHVTKVDCLVARILGVTKEMQTLMGVRWGMELLTLPHGRQLRQDLLERFHTMSIMLAVDILGCTGSAEERAALLHKTIQLAAELRGTMGNMFSFAAVMGALEMAQISRLEQTWMTLRQRHTEGAILYEKKLKPFLKSLNEGKEGPPLSNTTFPHVLPFITLLECDSAPAEGPEPWGSTEHGVEVVLAHLEAARTVAHHGGLYHTNAEVKLQGFQARPELLEVFSTEFQMRLLWGSQGANSSQAWRYEKFDKVLTALSHKLEPAIRSSEL</sequence>
<keyword evidence="2" id="KW-0727">SH2 domain</keyword>
<dbReference type="PROSITE" id="PS50009">
    <property type="entry name" value="RASGEF_CAT"/>
    <property type="match status" value="1"/>
</dbReference>
<dbReference type="InterPro" id="IPR001895">
    <property type="entry name" value="RASGEF_cat_dom"/>
</dbReference>
<accession>A0A0G2JYH7</accession>
<dbReference type="AlphaFoldDB" id="A0A0G2JYH7"/>
<dbReference type="Pfam" id="PF00617">
    <property type="entry name" value="RasGEF"/>
    <property type="match status" value="1"/>
</dbReference>
<reference evidence="6" key="2">
    <citation type="submission" date="2024-01" db="EMBL/GenBank/DDBJ databases">
        <title>GRCr8: a new rat reference genome assembly contstructed from accurate long reads and long range scaffolding.</title>
        <authorList>
            <person name="Doris P.A."/>
            <person name="Kalbfleisch T."/>
            <person name="Li K."/>
            <person name="Howe K."/>
            <person name="Wood J."/>
        </authorList>
    </citation>
    <scope>NUCLEOTIDE SEQUENCE [LARGE SCALE GENOMIC DNA]</scope>
    <source>
        <strain evidence="6">Brown Norway</strain>
    </source>
</reference>
<dbReference type="PaxDb" id="10116-ENSRNOP00000037663"/>
<dbReference type="InterPro" id="IPR036964">
    <property type="entry name" value="RASGEF_cat_dom_sf"/>
</dbReference>
<gene>
    <name evidence="6 8" type="primary">Sh2d3c</name>
</gene>